<dbReference type="PANTHER" id="PTHR33116">
    <property type="entry name" value="REVERSE TRANSCRIPTASE ZINC-BINDING DOMAIN-CONTAINING PROTEIN-RELATED-RELATED"/>
    <property type="match status" value="1"/>
</dbReference>
<accession>A0A830BVV5</accession>
<keyword evidence="3" id="KW-1185">Reference proteome</keyword>
<proteinExistence type="predicted"/>
<dbReference type="OrthoDB" id="1938625at2759"/>
<dbReference type="CDD" id="cd01650">
    <property type="entry name" value="RT_nLTR_like"/>
    <property type="match status" value="1"/>
</dbReference>
<gene>
    <name evidence="2" type="ORF">PHJA_000910200</name>
</gene>
<dbReference type="Pfam" id="PF00078">
    <property type="entry name" value="RVT_1"/>
    <property type="match status" value="1"/>
</dbReference>
<feature type="domain" description="Reverse transcriptase" evidence="1">
    <location>
        <begin position="162"/>
        <end position="444"/>
    </location>
</feature>
<organism evidence="2 3">
    <name type="scientific">Phtheirospermum japonicum</name>
    <dbReference type="NCBI Taxonomy" id="374723"/>
    <lineage>
        <taxon>Eukaryota</taxon>
        <taxon>Viridiplantae</taxon>
        <taxon>Streptophyta</taxon>
        <taxon>Embryophyta</taxon>
        <taxon>Tracheophyta</taxon>
        <taxon>Spermatophyta</taxon>
        <taxon>Magnoliopsida</taxon>
        <taxon>eudicotyledons</taxon>
        <taxon>Gunneridae</taxon>
        <taxon>Pentapetalae</taxon>
        <taxon>asterids</taxon>
        <taxon>lamiids</taxon>
        <taxon>Lamiales</taxon>
        <taxon>Orobanchaceae</taxon>
        <taxon>Orobanchaceae incertae sedis</taxon>
        <taxon>Phtheirospermum</taxon>
    </lineage>
</organism>
<dbReference type="Proteomes" id="UP000653305">
    <property type="component" value="Unassembled WGS sequence"/>
</dbReference>
<name>A0A830BVV5_9LAMI</name>
<dbReference type="InterPro" id="IPR026960">
    <property type="entry name" value="RVT-Znf"/>
</dbReference>
<protein>
    <submittedName>
        <fullName evidence="2">Line-1 retrotransposable element orf2 protein</fullName>
    </submittedName>
</protein>
<dbReference type="EMBL" id="BMAC01000151">
    <property type="protein sequence ID" value="GFP87665.1"/>
    <property type="molecule type" value="Genomic_DNA"/>
</dbReference>
<dbReference type="PANTHER" id="PTHR33116:SF80">
    <property type="entry name" value="REVERSE TRANSCRIPTASE ZINC-BINDING DOMAIN-CONTAINING PROTEIN"/>
    <property type="match status" value="1"/>
</dbReference>
<dbReference type="PROSITE" id="PS50878">
    <property type="entry name" value="RT_POL"/>
    <property type="match status" value="1"/>
</dbReference>
<dbReference type="SUPFAM" id="SSF56672">
    <property type="entry name" value="DNA/RNA polymerases"/>
    <property type="match status" value="1"/>
</dbReference>
<evidence type="ECO:0000259" key="1">
    <source>
        <dbReference type="PROSITE" id="PS50878"/>
    </source>
</evidence>
<evidence type="ECO:0000313" key="3">
    <source>
        <dbReference type="Proteomes" id="UP000653305"/>
    </source>
</evidence>
<dbReference type="Pfam" id="PF13966">
    <property type="entry name" value="zf-RVT"/>
    <property type="match status" value="1"/>
</dbReference>
<dbReference type="InterPro" id="IPR000477">
    <property type="entry name" value="RT_dom"/>
</dbReference>
<comment type="caution">
    <text evidence="2">The sequence shown here is derived from an EMBL/GenBank/DDBJ whole genome shotgun (WGS) entry which is preliminary data.</text>
</comment>
<sequence length="705" mass="80074">MQISLCRKLKLLKGPLKQLNAKHFSHISERCERANKALKHAQQQFHDSLGDDALKDQVCTLRKEATWLGEAERHFYNQQAKSMHLKLSDKCTKFFHSLLNKNTRRNHIVKVKRDDGSFTSSKDEVAKEFSGFYKKLLGTATSCQPIDPHVIGSGPTISLEQSEYLVNNVTDDEIKAALFSIGEEKSSGPNGYTSNFFKKAWQIVGEQFCKAILASRLASTLGTIVDQAQSAFVEGRSMVENIHLAQELLRKYHRIKKVSPCCTLKIDLQKAFNSVSWGFLKSILEGLKFPGKFVSWVMECVTTTSYSISLNGSLHDIFEGKRGLSQGDPLSLFLFALCIEYLSRSLNIVTVNPDLNFHPRCEANRITHLAFADDLMLMVRGDPTSVRILMECLSNFNNKSGLNMNAMKSDLYTAAIVWEDLEEIQDITGIPLGTVPFHYLGIPLSAHKLRVMHYTPFIDKIAPYINVWTTSSLSYAGRAELIRSVLQGVECFWLSIFPLPAGAKGGLGFRGIKAWNEALLTKALWNIHKKKNTLWVRWVHNIYFKNCTLWQWTSSREDSPLLKGLLRIRDKICTREGTFEAAVQKIQSWDNGNRLSIARAYDYFRDAGTTKHWAADVWNAYVTPKHAFTLWLDIKQRLLTRDRLHYLEIAKTCAFVAVWTNLCSTSFSSAVSVGNLEGHSGLDRHRTIHDDYCYFETTKIRRAKC</sequence>
<dbReference type="InterPro" id="IPR043502">
    <property type="entry name" value="DNA/RNA_pol_sf"/>
</dbReference>
<reference evidence="2" key="1">
    <citation type="submission" date="2020-07" db="EMBL/GenBank/DDBJ databases">
        <title>Ethylene signaling mediates host invasion by parasitic plants.</title>
        <authorList>
            <person name="Yoshida S."/>
        </authorList>
    </citation>
    <scope>NUCLEOTIDE SEQUENCE</scope>
    <source>
        <strain evidence="2">Okayama</strain>
    </source>
</reference>
<evidence type="ECO:0000313" key="2">
    <source>
        <dbReference type="EMBL" id="GFP87665.1"/>
    </source>
</evidence>
<dbReference type="AlphaFoldDB" id="A0A830BVV5"/>